<dbReference type="VEuPathDB" id="FungiDB:I7I53_04216"/>
<name>A0A8A1LVF6_AJEC8</name>
<dbReference type="EMBL" id="CP069106">
    <property type="protein sequence ID" value="QSS56102.1"/>
    <property type="molecule type" value="Genomic_DNA"/>
</dbReference>
<reference evidence="1" key="1">
    <citation type="submission" date="2021-01" db="EMBL/GenBank/DDBJ databases">
        <title>Chromosome-level genome assembly of a human fungal pathogen reveals clustering of transcriptionally co-regulated genes.</title>
        <authorList>
            <person name="Voorhies M."/>
            <person name="Cohen S."/>
            <person name="Shea T.P."/>
            <person name="Petrus S."/>
            <person name="Munoz J.F."/>
            <person name="Poplawski S."/>
            <person name="Goldman W.E."/>
            <person name="Michael T."/>
            <person name="Cuomo C.A."/>
            <person name="Sil A."/>
            <person name="Beyhan S."/>
        </authorList>
    </citation>
    <scope>NUCLEOTIDE SEQUENCE</scope>
    <source>
        <strain evidence="1">H88</strain>
    </source>
</reference>
<dbReference type="Proteomes" id="UP000663419">
    <property type="component" value="Chromosome 5"/>
</dbReference>
<proteinExistence type="predicted"/>
<accession>A0A8A1LVF6</accession>
<protein>
    <submittedName>
        <fullName evidence="1">Uncharacterized protein</fullName>
    </submittedName>
</protein>
<evidence type="ECO:0000313" key="2">
    <source>
        <dbReference type="Proteomes" id="UP000663419"/>
    </source>
</evidence>
<gene>
    <name evidence="1" type="ORF">I7I53_04216</name>
</gene>
<evidence type="ECO:0000313" key="1">
    <source>
        <dbReference type="EMBL" id="QSS56102.1"/>
    </source>
</evidence>
<dbReference type="AlphaFoldDB" id="A0A8A1LVF6"/>
<sequence>MSSNLTPEVQYAAMRAHFNTNYATNSQEICTSCFRLGEFGPVHKCVVSAGRMACDNCHFRGLKCFAIPMEINSITNFYLNGPAR</sequence>
<organism evidence="1 2">
    <name type="scientific">Ajellomyces capsulatus (strain H88)</name>
    <name type="common">Darling's disease fungus</name>
    <name type="synonym">Histoplasma capsulatum</name>
    <dbReference type="NCBI Taxonomy" id="544711"/>
    <lineage>
        <taxon>Eukaryota</taxon>
        <taxon>Fungi</taxon>
        <taxon>Dikarya</taxon>
        <taxon>Ascomycota</taxon>
        <taxon>Pezizomycotina</taxon>
        <taxon>Eurotiomycetes</taxon>
        <taxon>Eurotiomycetidae</taxon>
        <taxon>Onygenales</taxon>
        <taxon>Ajellomycetaceae</taxon>
        <taxon>Histoplasma</taxon>
    </lineage>
</organism>